<evidence type="ECO:0000313" key="8">
    <source>
        <dbReference type="Proteomes" id="UP000823633"/>
    </source>
</evidence>
<dbReference type="Pfam" id="PF00496">
    <property type="entry name" value="SBP_bac_5"/>
    <property type="match status" value="1"/>
</dbReference>
<gene>
    <name evidence="7" type="ORF">IAC42_05280</name>
</gene>
<dbReference type="InterPro" id="IPR030678">
    <property type="entry name" value="Peptide/Ni-bd"/>
</dbReference>
<dbReference type="CDD" id="cd08504">
    <property type="entry name" value="PBP2_OppA"/>
    <property type="match status" value="1"/>
</dbReference>
<dbReference type="InterPro" id="IPR039424">
    <property type="entry name" value="SBP_5"/>
</dbReference>
<dbReference type="Gene3D" id="3.90.76.10">
    <property type="entry name" value="Dipeptide-binding Protein, Domain 1"/>
    <property type="match status" value="1"/>
</dbReference>
<dbReference type="PANTHER" id="PTHR30290:SF10">
    <property type="entry name" value="PERIPLASMIC OLIGOPEPTIDE-BINDING PROTEIN-RELATED"/>
    <property type="match status" value="1"/>
</dbReference>
<comment type="caution">
    <text evidence="7">The sequence shown here is derived from an EMBL/GenBank/DDBJ whole genome shotgun (WGS) entry which is preliminary data.</text>
</comment>
<dbReference type="GO" id="GO:0030288">
    <property type="term" value="C:outer membrane-bounded periplasmic space"/>
    <property type="evidence" value="ECO:0007669"/>
    <property type="project" value="UniProtKB-ARBA"/>
</dbReference>
<dbReference type="GO" id="GO:0043190">
    <property type="term" value="C:ATP-binding cassette (ABC) transporter complex"/>
    <property type="evidence" value="ECO:0007669"/>
    <property type="project" value="InterPro"/>
</dbReference>
<dbReference type="FunFam" id="3.90.76.10:FF:000001">
    <property type="entry name" value="Oligopeptide ABC transporter substrate-binding protein"/>
    <property type="match status" value="1"/>
</dbReference>
<dbReference type="GO" id="GO:0015833">
    <property type="term" value="P:peptide transport"/>
    <property type="evidence" value="ECO:0007669"/>
    <property type="project" value="TreeGrafter"/>
</dbReference>
<evidence type="ECO:0000256" key="3">
    <source>
        <dbReference type="ARBA" id="ARBA00022448"/>
    </source>
</evidence>
<dbReference type="AlphaFoldDB" id="A0A9D9EAL9"/>
<dbReference type="Proteomes" id="UP000823633">
    <property type="component" value="Unassembled WGS sequence"/>
</dbReference>
<dbReference type="GO" id="GO:1904680">
    <property type="term" value="F:peptide transmembrane transporter activity"/>
    <property type="evidence" value="ECO:0007669"/>
    <property type="project" value="TreeGrafter"/>
</dbReference>
<feature type="domain" description="Solute-binding protein family 5" evidence="6">
    <location>
        <begin position="123"/>
        <end position="499"/>
    </location>
</feature>
<comment type="similarity">
    <text evidence="2">Belongs to the bacterial solute-binding protein 5 family.</text>
</comment>
<evidence type="ECO:0000256" key="2">
    <source>
        <dbReference type="ARBA" id="ARBA00005695"/>
    </source>
</evidence>
<dbReference type="FunFam" id="3.10.105.10:FF:000001">
    <property type="entry name" value="Oligopeptide ABC transporter, oligopeptide-binding protein"/>
    <property type="match status" value="1"/>
</dbReference>
<keyword evidence="3" id="KW-0813">Transport</keyword>
<dbReference type="PANTHER" id="PTHR30290">
    <property type="entry name" value="PERIPLASMIC BINDING COMPONENT OF ABC TRANSPORTER"/>
    <property type="match status" value="1"/>
</dbReference>
<dbReference type="EMBL" id="JADIMU010000032">
    <property type="protein sequence ID" value="MBO8443153.1"/>
    <property type="molecule type" value="Genomic_DNA"/>
</dbReference>
<dbReference type="Gene3D" id="3.40.190.10">
    <property type="entry name" value="Periplasmic binding protein-like II"/>
    <property type="match status" value="1"/>
</dbReference>
<keyword evidence="4 5" id="KW-0732">Signal</keyword>
<dbReference type="InterPro" id="IPR000914">
    <property type="entry name" value="SBP_5_dom"/>
</dbReference>
<comment type="subcellular location">
    <subcellularLocation>
        <location evidence="1">Cell envelope</location>
    </subcellularLocation>
</comment>
<dbReference type="PIRSF" id="PIRSF002741">
    <property type="entry name" value="MppA"/>
    <property type="match status" value="1"/>
</dbReference>
<evidence type="ECO:0000256" key="1">
    <source>
        <dbReference type="ARBA" id="ARBA00004196"/>
    </source>
</evidence>
<reference evidence="7" key="2">
    <citation type="journal article" date="2021" name="PeerJ">
        <title>Extensive microbial diversity within the chicken gut microbiome revealed by metagenomics and culture.</title>
        <authorList>
            <person name="Gilroy R."/>
            <person name="Ravi A."/>
            <person name="Getino M."/>
            <person name="Pursley I."/>
            <person name="Horton D.L."/>
            <person name="Alikhan N.F."/>
            <person name="Baker D."/>
            <person name="Gharbi K."/>
            <person name="Hall N."/>
            <person name="Watson M."/>
            <person name="Adriaenssens E.M."/>
            <person name="Foster-Nyarko E."/>
            <person name="Jarju S."/>
            <person name="Secka A."/>
            <person name="Antonio M."/>
            <person name="Oren A."/>
            <person name="Chaudhuri R.R."/>
            <person name="La Ragione R."/>
            <person name="Hildebrand F."/>
            <person name="Pallen M.J."/>
        </authorList>
    </citation>
    <scope>NUCLEOTIDE SEQUENCE</scope>
    <source>
        <strain evidence="7">11167</strain>
    </source>
</reference>
<protein>
    <submittedName>
        <fullName evidence="7">Peptide ABC transporter substrate-binding protein</fullName>
    </submittedName>
</protein>
<accession>A0A9D9EAL9</accession>
<reference evidence="7" key="1">
    <citation type="submission" date="2020-10" db="EMBL/GenBank/DDBJ databases">
        <authorList>
            <person name="Gilroy R."/>
        </authorList>
    </citation>
    <scope>NUCLEOTIDE SEQUENCE</scope>
    <source>
        <strain evidence="7">11167</strain>
    </source>
</reference>
<organism evidence="7 8">
    <name type="scientific">Candidatus Aphodenecus pullistercoris</name>
    <dbReference type="NCBI Taxonomy" id="2840669"/>
    <lineage>
        <taxon>Bacteria</taxon>
        <taxon>Pseudomonadati</taxon>
        <taxon>Spirochaetota</taxon>
        <taxon>Spirochaetia</taxon>
        <taxon>Spirochaetales</taxon>
        <taxon>Candidatus Aphodenecus</taxon>
    </lineage>
</organism>
<sequence length="578" mass="63799">MRKLGLILLALLVTCSFAFAGGASETQAVAVTAAPVTTQTTATDTSASTTTDVPEESHIGIVTGTVSQSEDDPLMKAVTFTIANGAEPESLDPSQIQGVPEHRIFEALFEGLVAVDPQTADGVPGVAESWDVSDDGLTYTFHLREDAVWSDGVPITADDVVYSWLRELAPETASPYAWFPAMFIAGATEYNAGEVGPEAVQIRAVDDHTFEMTLIGPLPYVIGALCHYSFGIVPQHAIEKYGQAWTQPENFVGNGPFVLTEHVPQDRIVCEKNPLYWDAENVALDEVVFLASDDTATNYNMYVSGEVDWNTSIDLNNFDQISMRTDYQVAPQLSTYYYTINVTEPPFDDPLVRKAVSYAIDREELVYSVTRAGQIPCWGIVPEMAGYEPLEESDIGGSLYDPDYARELLAQAGYPNGIGFPTVSILYNTDDAHRQIAEFIQQQLKDNLNINVELENQEWATYLANRNAGNFQIARAGWVGDYQDPNTFLDMFITGAGMNGGKYSNPEYDALINQAARMPAGEERMATLKAAEDILINQDQAIIPLYFYVSQNMIDTNKWGGWYPNTMDYHPVKNIYLK</sequence>
<dbReference type="Gene3D" id="3.10.105.10">
    <property type="entry name" value="Dipeptide-binding Protein, Domain 3"/>
    <property type="match status" value="1"/>
</dbReference>
<feature type="chain" id="PRO_5038626093" evidence="5">
    <location>
        <begin position="21"/>
        <end position="578"/>
    </location>
</feature>
<proteinExistence type="inferred from homology"/>
<evidence type="ECO:0000256" key="5">
    <source>
        <dbReference type="SAM" id="SignalP"/>
    </source>
</evidence>
<evidence type="ECO:0000259" key="6">
    <source>
        <dbReference type="Pfam" id="PF00496"/>
    </source>
</evidence>
<evidence type="ECO:0000313" key="7">
    <source>
        <dbReference type="EMBL" id="MBO8443153.1"/>
    </source>
</evidence>
<name>A0A9D9EAL9_9SPIR</name>
<dbReference type="SUPFAM" id="SSF53850">
    <property type="entry name" value="Periplasmic binding protein-like II"/>
    <property type="match status" value="1"/>
</dbReference>
<evidence type="ECO:0000256" key="4">
    <source>
        <dbReference type="ARBA" id="ARBA00022729"/>
    </source>
</evidence>
<feature type="signal peptide" evidence="5">
    <location>
        <begin position="1"/>
        <end position="20"/>
    </location>
</feature>